<dbReference type="HOGENOM" id="CLU_1507311_0_0_2"/>
<gene>
    <name evidence="3" type="ordered locus">Vdis_0993</name>
</gene>
<dbReference type="EMBL" id="CP002100">
    <property type="protein sequence ID" value="ADN50383.1"/>
    <property type="molecule type" value="Genomic_DNA"/>
</dbReference>
<name>E1QQ11_VULDI</name>
<keyword evidence="1" id="KW-1133">Transmembrane helix</keyword>
<feature type="domain" description="DUF4382" evidence="2">
    <location>
        <begin position="60"/>
        <end position="196"/>
    </location>
</feature>
<evidence type="ECO:0000259" key="2">
    <source>
        <dbReference type="Pfam" id="PF14321"/>
    </source>
</evidence>
<reference evidence="4" key="2">
    <citation type="journal article" date="2010" name="Stand. Genomic Sci.">
        <title>Complete genome sequence of Vulcanisaeta distributa type strain (IC-017T).</title>
        <authorList>
            <person name="Mavromatis K."/>
            <person name="Sikorski J."/>
            <person name="Pabst E."/>
            <person name="Teshima H."/>
            <person name="Lapidus A."/>
            <person name="Lucas S."/>
            <person name="Nolan M."/>
            <person name="Glavina Del Rio T."/>
            <person name="Cheng J."/>
            <person name="Bruce D."/>
            <person name="Goodwin L."/>
            <person name="Pitluck S."/>
            <person name="Liolios K."/>
            <person name="Ivanova N."/>
            <person name="Mikhailova N."/>
            <person name="Pati A."/>
            <person name="Chen A."/>
            <person name="Palaniappan K."/>
            <person name="Land M."/>
            <person name="Hauser L."/>
            <person name="Chang Y."/>
            <person name="Jeffries C."/>
            <person name="Rohde M."/>
            <person name="Spring S."/>
            <person name="Goker M."/>
            <person name="Wirth R."/>
            <person name="Woyke T."/>
            <person name="Bristow J."/>
            <person name="Eisen J."/>
            <person name="Markowitz V."/>
            <person name="Hugenholtz P."/>
            <person name="Klenk H."/>
            <person name="Kyrpides N."/>
        </authorList>
    </citation>
    <scope>NUCLEOTIDE SEQUENCE [LARGE SCALE GENOMIC DNA]</scope>
    <source>
        <strain evidence="4">DSM 14429 / JCM 11212 / NBRC 100878 / IC-017</strain>
    </source>
</reference>
<accession>E1QQ11</accession>
<proteinExistence type="predicted"/>
<evidence type="ECO:0000313" key="3">
    <source>
        <dbReference type="EMBL" id="ADN50383.1"/>
    </source>
</evidence>
<dbReference type="STRING" id="572478.Vdis_0993"/>
<keyword evidence="4" id="KW-1185">Reference proteome</keyword>
<evidence type="ECO:0000313" key="4">
    <source>
        <dbReference type="Proteomes" id="UP000006681"/>
    </source>
</evidence>
<keyword evidence="1" id="KW-0472">Membrane</keyword>
<keyword evidence="1" id="KW-0812">Transmembrane</keyword>
<protein>
    <recommendedName>
        <fullName evidence="2">DUF4382 domain-containing protein</fullName>
    </recommendedName>
</protein>
<reference evidence="3 4" key="1">
    <citation type="journal article" date="2010" name="Stand. Genomic Sci.">
        <title>Complete genome sequence of Vulcanisaeta distributa type strain (IC-017).</title>
        <authorList>
            <person name="Mavromatis K."/>
            <person name="Sikorski J."/>
            <person name="Pabst E."/>
            <person name="Teshima H."/>
            <person name="Lapidus A."/>
            <person name="Lucas S."/>
            <person name="Nolan M."/>
            <person name="Glavina Del Rio T."/>
            <person name="Cheng J.F."/>
            <person name="Bruce D."/>
            <person name="Goodwin L."/>
            <person name="Pitluck S."/>
            <person name="Liolios K."/>
            <person name="Ivanova N."/>
            <person name="Mikhailova N."/>
            <person name="Pati A."/>
            <person name="Chen A."/>
            <person name="Palaniappan K."/>
            <person name="Land M."/>
            <person name="Hauser L."/>
            <person name="Chang Y.J."/>
            <person name="Jeffries C.D."/>
            <person name="Rohde M."/>
            <person name="Spring S."/>
            <person name="Goker M."/>
            <person name="Wirth R."/>
            <person name="Woyke T."/>
            <person name="Bristow J."/>
            <person name="Eisen J.A."/>
            <person name="Markowitz V."/>
            <person name="Hugenholtz P."/>
            <person name="Klenk H.P."/>
            <person name="Kyrpides N.C."/>
        </authorList>
    </citation>
    <scope>NUCLEOTIDE SEQUENCE [LARGE SCALE GENOMIC DNA]</scope>
    <source>
        <strain evidence="4">DSM 14429 / JCM 11212 / NBRC 100878 / IC-017</strain>
    </source>
</reference>
<feature type="transmembrane region" description="Helical" evidence="1">
    <location>
        <begin position="20"/>
        <end position="43"/>
    </location>
</feature>
<organism evidence="3 4">
    <name type="scientific">Vulcanisaeta distributa (strain DSM 14429 / JCM 11212 / NBRC 100878 / IC-017)</name>
    <dbReference type="NCBI Taxonomy" id="572478"/>
    <lineage>
        <taxon>Archaea</taxon>
        <taxon>Thermoproteota</taxon>
        <taxon>Thermoprotei</taxon>
        <taxon>Thermoproteales</taxon>
        <taxon>Thermoproteaceae</taxon>
        <taxon>Vulcanisaeta</taxon>
    </lineage>
</organism>
<dbReference type="Proteomes" id="UP000006681">
    <property type="component" value="Chromosome"/>
</dbReference>
<evidence type="ECO:0000256" key="1">
    <source>
        <dbReference type="SAM" id="Phobius"/>
    </source>
</evidence>
<dbReference type="KEGG" id="vdi:Vdis_0993"/>
<dbReference type="eggNOG" id="arCOG06011">
    <property type="taxonomic scope" value="Archaea"/>
</dbReference>
<dbReference type="AlphaFoldDB" id="E1QQ11"/>
<dbReference type="Pfam" id="PF14321">
    <property type="entry name" value="DUF4382"/>
    <property type="match status" value="1"/>
</dbReference>
<sequence length="206" mass="22011">MVSSTYLLSNVTIGHWVVRVKGWVIGAVVVVIIVIGAVAYLMLSGHGVGITSGLTSQVPTSQVYVYISDKPVKVDHLYVTISEIAFHREGSGNNTWVTCSLTQTTFDLAQLVNTSQLAAQCSLTNGTYNIIRLYVSNVQAVVNGQTYNCTLPSGKFEIPLGQSPIVVNGTSYDVNVDFGAVNNVIITGNGKCVVIPVIHASVKRHS</sequence>
<dbReference type="InterPro" id="IPR025491">
    <property type="entry name" value="DUF4382"/>
</dbReference>